<name>W7DBG6_9LIST</name>
<organism evidence="1 2">
    <name type="scientific">Listeria fleischmannii FSL S10-1203</name>
    <dbReference type="NCBI Taxonomy" id="1265822"/>
    <lineage>
        <taxon>Bacteria</taxon>
        <taxon>Bacillati</taxon>
        <taxon>Bacillota</taxon>
        <taxon>Bacilli</taxon>
        <taxon>Bacillales</taxon>
        <taxon>Listeriaceae</taxon>
        <taxon>Listeria</taxon>
    </lineage>
</organism>
<reference evidence="1 2" key="1">
    <citation type="submission" date="2012-12" db="EMBL/GenBank/DDBJ databases">
        <title>Novel taxa of Listeriaceae from agricultural environments in the United States.</title>
        <authorList>
            <person name="den Bakker H.C."/>
            <person name="Allred A."/>
            <person name="Warchocki S."/>
            <person name="Wright E.M."/>
            <person name="Burrell A."/>
            <person name="Nightingale K.K."/>
            <person name="Kephart D."/>
            <person name="Wiedmann M."/>
        </authorList>
    </citation>
    <scope>NUCLEOTIDE SEQUENCE [LARGE SCALE GENOMIC DNA]</scope>
    <source>
        <strain evidence="1 2">FSL S10-1203</strain>
    </source>
</reference>
<dbReference type="RefSeq" id="WP_036064206.1">
    <property type="nucleotide sequence ID" value="NZ_AODM01000050.1"/>
</dbReference>
<evidence type="ECO:0000313" key="2">
    <source>
        <dbReference type="Proteomes" id="UP000019241"/>
    </source>
</evidence>
<comment type="caution">
    <text evidence="1">The sequence shown here is derived from an EMBL/GenBank/DDBJ whole genome shotgun (WGS) entry which is preliminary data.</text>
</comment>
<sequence>MYRDKMSIILDKEEELQKALQHIRDEQAKMMLLLNNPSGNEIHQESCSNEYSETVELQKLIDQLRSESLDNLEEQIKRCMITCQEQLLVEEEEIGRKLYQVQCEKKTTLFSDLSIWISKN</sequence>
<dbReference type="Proteomes" id="UP000019241">
    <property type="component" value="Unassembled WGS sequence"/>
</dbReference>
<protein>
    <submittedName>
        <fullName evidence="1">Uncharacterized protein</fullName>
    </submittedName>
</protein>
<dbReference type="EMBL" id="AODM01000050">
    <property type="protein sequence ID" value="EUJ51883.1"/>
    <property type="molecule type" value="Genomic_DNA"/>
</dbReference>
<evidence type="ECO:0000313" key="1">
    <source>
        <dbReference type="EMBL" id="EUJ51883.1"/>
    </source>
</evidence>
<gene>
    <name evidence="1" type="ORF">MCOL2_14768</name>
</gene>
<dbReference type="AlphaFoldDB" id="W7DBG6"/>
<dbReference type="PATRIC" id="fig|1265822.4.peg.3000"/>
<proteinExistence type="predicted"/>
<accession>W7DBG6</accession>